<gene>
    <name evidence="5" type="ORF">EYY89_17320</name>
</gene>
<dbReference type="Gene3D" id="1.10.10.10">
    <property type="entry name" value="Winged helix-like DNA-binding domain superfamily/Winged helix DNA-binding domain"/>
    <property type="match status" value="1"/>
</dbReference>
<dbReference type="EMBL" id="SITD01000064">
    <property type="protein sequence ID" value="TBM22873.1"/>
    <property type="molecule type" value="Genomic_DNA"/>
</dbReference>
<keyword evidence="1" id="KW-0805">Transcription regulation</keyword>
<dbReference type="PANTHER" id="PTHR44688:SF16">
    <property type="entry name" value="DNA-BINDING TRANSCRIPTIONAL ACTIVATOR DEVR_DOSR"/>
    <property type="match status" value="1"/>
</dbReference>
<dbReference type="InterPro" id="IPR000792">
    <property type="entry name" value="Tscrpt_reg_LuxR_C"/>
</dbReference>
<sequence>MPQIAIVEQCHFIRNGLKNLLLDITQEQGNHTEIHTFNSISDIDKCRYKSVESGLDSLILVVNASSGFYSLTKGFHPFIENLVARIPSIKIIIICEDTLQRLAYHELRSHHSVSGIISTKSNIDDLKAQLENVIYSHNQPTRPNNPSRIMLTQREQQVINALLSGKSAAAIAGKLNVSQKTISAHKINALKKLNIRTIAMLFDILPLSSQEINMNPYPKS</sequence>
<evidence type="ECO:0000256" key="3">
    <source>
        <dbReference type="ARBA" id="ARBA00023163"/>
    </source>
</evidence>
<dbReference type="InterPro" id="IPR036388">
    <property type="entry name" value="WH-like_DNA-bd_sf"/>
</dbReference>
<dbReference type="SMART" id="SM00421">
    <property type="entry name" value="HTH_LUXR"/>
    <property type="match status" value="1"/>
</dbReference>
<dbReference type="Pfam" id="PF00196">
    <property type="entry name" value="GerE"/>
    <property type="match status" value="1"/>
</dbReference>
<dbReference type="PROSITE" id="PS00622">
    <property type="entry name" value="HTH_LUXR_1"/>
    <property type="match status" value="1"/>
</dbReference>
<evidence type="ECO:0000313" key="5">
    <source>
        <dbReference type="EMBL" id="TBM22873.1"/>
    </source>
</evidence>
<name>A0A4Q9EFA8_9GAMM</name>
<accession>A0A4Q9EFA8</accession>
<dbReference type="PANTHER" id="PTHR44688">
    <property type="entry name" value="DNA-BINDING TRANSCRIPTIONAL ACTIVATOR DEVR_DOSR"/>
    <property type="match status" value="1"/>
</dbReference>
<proteinExistence type="predicted"/>
<dbReference type="RefSeq" id="WP_130960227.1">
    <property type="nucleotide sequence ID" value="NZ_SITD01000064.1"/>
</dbReference>
<reference evidence="5 6" key="1">
    <citation type="submission" date="2019-02" db="EMBL/GenBank/DDBJ databases">
        <title>Comparative genomic analysis of the Hafnia genus genomes.</title>
        <authorList>
            <person name="Zhiqiu Y."/>
            <person name="Chao Y."/>
            <person name="Yuhui D."/>
            <person name="Di H."/>
            <person name="Bin L."/>
        </authorList>
    </citation>
    <scope>NUCLEOTIDE SEQUENCE [LARGE SCALE GENOMIC DNA]</scope>
    <source>
        <strain evidence="5 6">PCM_1194</strain>
    </source>
</reference>
<protein>
    <submittedName>
        <fullName evidence="5">LuxR family transcriptional regulator</fullName>
    </submittedName>
</protein>
<dbReference type="GO" id="GO:0006355">
    <property type="term" value="P:regulation of DNA-templated transcription"/>
    <property type="evidence" value="ECO:0007669"/>
    <property type="project" value="InterPro"/>
</dbReference>
<dbReference type="InterPro" id="IPR016032">
    <property type="entry name" value="Sig_transdc_resp-reg_C-effctor"/>
</dbReference>
<dbReference type="PROSITE" id="PS50043">
    <property type="entry name" value="HTH_LUXR_2"/>
    <property type="match status" value="1"/>
</dbReference>
<dbReference type="Proteomes" id="UP000293380">
    <property type="component" value="Unassembled WGS sequence"/>
</dbReference>
<keyword evidence="3" id="KW-0804">Transcription</keyword>
<evidence type="ECO:0000259" key="4">
    <source>
        <dbReference type="PROSITE" id="PS50043"/>
    </source>
</evidence>
<dbReference type="SUPFAM" id="SSF46894">
    <property type="entry name" value="C-terminal effector domain of the bipartite response regulators"/>
    <property type="match status" value="1"/>
</dbReference>
<dbReference type="AlphaFoldDB" id="A0A4Q9EFA8"/>
<comment type="caution">
    <text evidence="5">The sequence shown here is derived from an EMBL/GenBank/DDBJ whole genome shotgun (WGS) entry which is preliminary data.</text>
</comment>
<dbReference type="GO" id="GO:0003677">
    <property type="term" value="F:DNA binding"/>
    <property type="evidence" value="ECO:0007669"/>
    <property type="project" value="UniProtKB-KW"/>
</dbReference>
<evidence type="ECO:0000256" key="1">
    <source>
        <dbReference type="ARBA" id="ARBA00023015"/>
    </source>
</evidence>
<dbReference type="PRINTS" id="PR00038">
    <property type="entry name" value="HTHLUXR"/>
</dbReference>
<feature type="domain" description="HTH luxR-type" evidence="4">
    <location>
        <begin position="144"/>
        <end position="209"/>
    </location>
</feature>
<keyword evidence="2" id="KW-0238">DNA-binding</keyword>
<organism evidence="5 6">
    <name type="scientific">Hafnia paralvei</name>
    <dbReference type="NCBI Taxonomy" id="546367"/>
    <lineage>
        <taxon>Bacteria</taxon>
        <taxon>Pseudomonadati</taxon>
        <taxon>Pseudomonadota</taxon>
        <taxon>Gammaproteobacteria</taxon>
        <taxon>Enterobacterales</taxon>
        <taxon>Hafniaceae</taxon>
        <taxon>Hafnia</taxon>
    </lineage>
</organism>
<evidence type="ECO:0000256" key="2">
    <source>
        <dbReference type="ARBA" id="ARBA00023125"/>
    </source>
</evidence>
<evidence type="ECO:0000313" key="6">
    <source>
        <dbReference type="Proteomes" id="UP000293380"/>
    </source>
</evidence>
<dbReference type="CDD" id="cd06170">
    <property type="entry name" value="LuxR_C_like"/>
    <property type="match status" value="1"/>
</dbReference>